<evidence type="ECO:0000259" key="3">
    <source>
        <dbReference type="Pfam" id="PF18962"/>
    </source>
</evidence>
<gene>
    <name evidence="4" type="ORF">F6U93_07995</name>
</gene>
<accession>A0A6N6ME99</accession>
<comment type="caution">
    <text evidence="4">The sequence shown here is derived from an EMBL/GenBank/DDBJ whole genome shotgun (WGS) entry which is preliminary data.</text>
</comment>
<dbReference type="Proteomes" id="UP000441333">
    <property type="component" value="Unassembled WGS sequence"/>
</dbReference>
<dbReference type="InterPro" id="IPR026444">
    <property type="entry name" value="Secre_tail"/>
</dbReference>
<reference evidence="4 5" key="1">
    <citation type="submission" date="2019-09" db="EMBL/GenBank/DDBJ databases">
        <authorList>
            <person name="Cao W.R."/>
        </authorList>
    </citation>
    <scope>NUCLEOTIDE SEQUENCE [LARGE SCALE GENOMIC DNA]</scope>
    <source>
        <strain evidence="4 5">B1N29</strain>
    </source>
</reference>
<keyword evidence="5" id="KW-1185">Reference proteome</keyword>
<evidence type="ECO:0000256" key="1">
    <source>
        <dbReference type="ARBA" id="ARBA00022729"/>
    </source>
</evidence>
<feature type="chain" id="PRO_5026884935" evidence="2">
    <location>
        <begin position="24"/>
        <end position="538"/>
    </location>
</feature>
<proteinExistence type="predicted"/>
<organism evidence="4 5">
    <name type="scientific">Pseudotamlana haliotis</name>
    <dbReference type="NCBI Taxonomy" id="2614804"/>
    <lineage>
        <taxon>Bacteria</taxon>
        <taxon>Pseudomonadati</taxon>
        <taxon>Bacteroidota</taxon>
        <taxon>Flavobacteriia</taxon>
        <taxon>Flavobacteriales</taxon>
        <taxon>Flavobacteriaceae</taxon>
        <taxon>Pseudotamlana</taxon>
    </lineage>
</organism>
<keyword evidence="1 2" id="KW-0732">Signal</keyword>
<sequence>MKTKLLNSVLGVALGVLPFAVQGQTTTHDVKPEMVPSQAYYNDGIVSDISDVPSHNPYLEGNGVGGVQSLKVGASASTGAAFTTSAIIPFKLPVRPAGKLVVSANLSVHVNYGREWITSNVDLYGLPYNAASTINPSHHYDDAYPDAAAGITAIEDDYFAKNQAAGALDTARFEETSVSGDAALVDYLNAQYDAGAVAGDYVFLRLNVDNPATTGAHYFGIDDGSTANAPTLTIEIEADSSTGPSADYAVAAPTEDGYVSDPSVITTNNPYLWGAAKLGSSAVDGSGNLTSVIIPFMLPERPSGETVDFASMKVYVSYGRQWINSNVDLYGLTYQDALANGGTGREIFSSDHFAGDYPDASSGVTAIQDDYFTKNVAAGDLDTARWEETGQNANLMAYLNAQYDAGAVAGDWVFLRLSMDNTAMAGSQYFNIEGGDSATPATLEIGFSGTLGVEENHKSALALYPNPVEDGRLNISLEGFSNQAVLKIYAITGKLVHFEKVEASSRNYFNTHVNLNAGFYVVSLQEGNISKTQKLIVK</sequence>
<dbReference type="EMBL" id="WAAT01000041">
    <property type="protein sequence ID" value="KAB1068069.1"/>
    <property type="molecule type" value="Genomic_DNA"/>
</dbReference>
<feature type="signal peptide" evidence="2">
    <location>
        <begin position="1"/>
        <end position="23"/>
    </location>
</feature>
<feature type="domain" description="Secretion system C-terminal sorting" evidence="3">
    <location>
        <begin position="463"/>
        <end position="537"/>
    </location>
</feature>
<evidence type="ECO:0000313" key="4">
    <source>
        <dbReference type="EMBL" id="KAB1068069.1"/>
    </source>
</evidence>
<dbReference type="AlphaFoldDB" id="A0A6N6ME99"/>
<dbReference type="Pfam" id="PF18962">
    <property type="entry name" value="Por_Secre_tail"/>
    <property type="match status" value="1"/>
</dbReference>
<name>A0A6N6ME99_9FLAO</name>
<protein>
    <submittedName>
        <fullName evidence="4">T9SS type A sorting domain-containing protein</fullName>
    </submittedName>
</protein>
<dbReference type="NCBIfam" id="TIGR04183">
    <property type="entry name" value="Por_Secre_tail"/>
    <property type="match status" value="1"/>
</dbReference>
<evidence type="ECO:0000256" key="2">
    <source>
        <dbReference type="SAM" id="SignalP"/>
    </source>
</evidence>
<dbReference type="RefSeq" id="WP_150938595.1">
    <property type="nucleotide sequence ID" value="NZ_WAAT01000041.1"/>
</dbReference>
<evidence type="ECO:0000313" key="5">
    <source>
        <dbReference type="Proteomes" id="UP000441333"/>
    </source>
</evidence>